<gene>
    <name evidence="1" type="ORF">LQE92_14190</name>
</gene>
<sequence length="243" mass="27230">MMQFYDSKYYQKDKRVGSRCLINGKDAYESFNADLVGIDMIPGILTVDFRENPGMSGLNVFNSSIQTRGRTFRFYVGGSSEEEAEIHVSDLLAECKNCIVITEESRFEYVAVMNGYTDEKPDIDYFHFVTISFAVVYRLPLVTVELNGTGTVYNEGNQTTGLKLEIMPNRAISSMRIAGITVKNLVANQPFIIDGITGQVMSNTINRFADTDLIDFPKAEPGMNEIEVSVQVPVKVSFYPVFL</sequence>
<organism evidence="1 2">
    <name type="scientific">Lientehia hominis</name>
    <dbReference type="NCBI Taxonomy" id="2897778"/>
    <lineage>
        <taxon>Bacteria</taxon>
        <taxon>Bacillati</taxon>
        <taxon>Bacillota</taxon>
        <taxon>Clostridia</taxon>
        <taxon>Lachnospirales</taxon>
        <taxon>Lachnospiraceae</taxon>
        <taxon>Lientehia</taxon>
    </lineage>
</organism>
<evidence type="ECO:0000313" key="2">
    <source>
        <dbReference type="Proteomes" id="UP001299265"/>
    </source>
</evidence>
<proteinExistence type="predicted"/>
<comment type="caution">
    <text evidence="1">The sequence shown here is derived from an EMBL/GenBank/DDBJ whole genome shotgun (WGS) entry which is preliminary data.</text>
</comment>
<protein>
    <submittedName>
        <fullName evidence="1">Uncharacterized protein</fullName>
    </submittedName>
</protein>
<dbReference type="RefSeq" id="WP_231063597.1">
    <property type="nucleotide sequence ID" value="NZ_JAJNOR010000012.1"/>
</dbReference>
<dbReference type="AlphaFoldDB" id="A0AAP2RK87"/>
<dbReference type="EMBL" id="JAJNOR010000012">
    <property type="protein sequence ID" value="MCD2493754.1"/>
    <property type="molecule type" value="Genomic_DNA"/>
</dbReference>
<keyword evidence="2" id="KW-1185">Reference proteome</keyword>
<name>A0AAP2RK87_9FIRM</name>
<accession>A0AAP2RK87</accession>
<dbReference type="Proteomes" id="UP001299265">
    <property type="component" value="Unassembled WGS sequence"/>
</dbReference>
<reference evidence="1 2" key="1">
    <citation type="submission" date="2021-11" db="EMBL/GenBank/DDBJ databases">
        <title>Lacrimispora sp. nov. NSJ-141 isolated from human feces.</title>
        <authorList>
            <person name="Abdugheni R."/>
        </authorList>
    </citation>
    <scope>NUCLEOTIDE SEQUENCE [LARGE SCALE GENOMIC DNA]</scope>
    <source>
        <strain evidence="1 2">NSJ-141</strain>
    </source>
</reference>
<evidence type="ECO:0000313" key="1">
    <source>
        <dbReference type="EMBL" id="MCD2493754.1"/>
    </source>
</evidence>